<name>A0A1J1LHW1_9CYAN</name>
<dbReference type="SUPFAM" id="SSF54593">
    <property type="entry name" value="Glyoxalase/Bleomycin resistance protein/Dihydroxybiphenyl dioxygenase"/>
    <property type="match status" value="1"/>
</dbReference>
<dbReference type="GO" id="GO:0051213">
    <property type="term" value="F:dioxygenase activity"/>
    <property type="evidence" value="ECO:0007669"/>
    <property type="project" value="UniProtKB-KW"/>
</dbReference>
<evidence type="ECO:0000313" key="2">
    <source>
        <dbReference type="EMBL" id="CUR32088.1"/>
    </source>
</evidence>
<protein>
    <submittedName>
        <fullName evidence="2">Glyoxalase/bleomycin resistance protein/dioxygenase</fullName>
    </submittedName>
</protein>
<evidence type="ECO:0000313" key="3">
    <source>
        <dbReference type="Proteomes" id="UP000184315"/>
    </source>
</evidence>
<dbReference type="PROSITE" id="PS51819">
    <property type="entry name" value="VOC"/>
    <property type="match status" value="1"/>
</dbReference>
<feature type="domain" description="VOC" evidence="1">
    <location>
        <begin position="14"/>
        <end position="130"/>
    </location>
</feature>
<dbReference type="InterPro" id="IPR037523">
    <property type="entry name" value="VOC_core"/>
</dbReference>
<dbReference type="EMBL" id="CZDF01000148">
    <property type="protein sequence ID" value="CUR32088.1"/>
    <property type="molecule type" value="Genomic_DNA"/>
</dbReference>
<dbReference type="STRING" id="671072.PL9214430060"/>
<organism evidence="2 3">
    <name type="scientific">Planktothrix tepida PCC 9214</name>
    <dbReference type="NCBI Taxonomy" id="671072"/>
    <lineage>
        <taxon>Bacteria</taxon>
        <taxon>Bacillati</taxon>
        <taxon>Cyanobacteriota</taxon>
        <taxon>Cyanophyceae</taxon>
        <taxon>Oscillatoriophycideae</taxon>
        <taxon>Oscillatoriales</taxon>
        <taxon>Microcoleaceae</taxon>
        <taxon>Planktothrix</taxon>
    </lineage>
</organism>
<dbReference type="AlphaFoldDB" id="A0A1J1LHW1"/>
<keyword evidence="2" id="KW-0223">Dioxygenase</keyword>
<sequence length="137" mass="15422">MIKFLLPFMVLHCQEAFVTLADPKIEILVNFYTHLLGIEPVSHIPHRYAEFQLPSLRLGIFQPKPTHISEFSSGGKTGMSLCLEVQDLEAAIAHLKRLGYPPPGDIITASHGREIYAYDPMGNRLILYEIPDNFSSD</sequence>
<gene>
    <name evidence="2" type="ORF">PL9214430060</name>
</gene>
<dbReference type="InterPro" id="IPR004360">
    <property type="entry name" value="Glyas_Fos-R_dOase_dom"/>
</dbReference>
<keyword evidence="3" id="KW-1185">Reference proteome</keyword>
<reference evidence="3" key="1">
    <citation type="submission" date="2015-10" db="EMBL/GenBank/DDBJ databases">
        <authorList>
            <person name="Regsiter A."/>
            <person name="william w."/>
        </authorList>
    </citation>
    <scope>NUCLEOTIDE SEQUENCE [LARGE SCALE GENOMIC DNA]</scope>
</reference>
<keyword evidence="2" id="KW-0560">Oxidoreductase</keyword>
<proteinExistence type="predicted"/>
<dbReference type="Gene3D" id="3.10.180.10">
    <property type="entry name" value="2,3-Dihydroxybiphenyl 1,2-Dioxygenase, domain 1"/>
    <property type="match status" value="1"/>
</dbReference>
<dbReference type="Pfam" id="PF00903">
    <property type="entry name" value="Glyoxalase"/>
    <property type="match status" value="1"/>
</dbReference>
<dbReference type="Proteomes" id="UP000184315">
    <property type="component" value="Unassembled WGS sequence"/>
</dbReference>
<evidence type="ECO:0000259" key="1">
    <source>
        <dbReference type="PROSITE" id="PS51819"/>
    </source>
</evidence>
<accession>A0A1J1LHW1</accession>
<dbReference type="InterPro" id="IPR029068">
    <property type="entry name" value="Glyas_Bleomycin-R_OHBP_Dase"/>
</dbReference>